<name>A0A142EIL9_9BACT</name>
<evidence type="ECO:0000313" key="2">
    <source>
        <dbReference type="Proteomes" id="UP000073816"/>
    </source>
</evidence>
<dbReference type="Proteomes" id="UP000073816">
    <property type="component" value="Chromosome"/>
</dbReference>
<accession>A0A142EIL9</accession>
<dbReference type="EMBL" id="CP012836">
    <property type="protein sequence ID" value="AMQ54974.1"/>
    <property type="molecule type" value="Genomic_DNA"/>
</dbReference>
<sequence>MSVHGFSIIRIRNRLYGNEEFFTFFQFLPKSHKKGPNYRALRLDFIFADLN</sequence>
<dbReference type="AlphaFoldDB" id="A0A142EIL9"/>
<keyword evidence="2" id="KW-1185">Reference proteome</keyword>
<evidence type="ECO:0000313" key="1">
    <source>
        <dbReference type="EMBL" id="AMQ54974.1"/>
    </source>
</evidence>
<organism evidence="1 2">
    <name type="scientific">Algoriphagus sanaruensis</name>
    <dbReference type="NCBI Taxonomy" id="1727163"/>
    <lineage>
        <taxon>Bacteria</taxon>
        <taxon>Pseudomonadati</taxon>
        <taxon>Bacteroidota</taxon>
        <taxon>Cytophagia</taxon>
        <taxon>Cytophagales</taxon>
        <taxon>Cyclobacteriaceae</taxon>
        <taxon>Algoriphagus</taxon>
    </lineage>
</organism>
<dbReference type="KEGG" id="alm:AO498_01132"/>
<proteinExistence type="predicted"/>
<protein>
    <submittedName>
        <fullName evidence="1">Uncharacterized protein</fullName>
    </submittedName>
</protein>
<gene>
    <name evidence="1" type="ORF">AO498_01132</name>
</gene>
<reference evidence="1 2" key="2">
    <citation type="journal article" date="2016" name="Genome Announc.">
        <title>Complete Genome Sequence of Algoriphagus sp. Strain M8-2, Isolated from a Brackish Lake.</title>
        <authorList>
            <person name="Muraguchi Y."/>
            <person name="Kushimoto K."/>
            <person name="Ohtsubo Y."/>
            <person name="Suzuki T."/>
            <person name="Dohra H."/>
            <person name="Kimbara K."/>
            <person name="Shintani M."/>
        </authorList>
    </citation>
    <scope>NUCLEOTIDE SEQUENCE [LARGE SCALE GENOMIC DNA]</scope>
    <source>
        <strain evidence="1 2">M8-2</strain>
    </source>
</reference>
<reference evidence="2" key="1">
    <citation type="submission" date="2015-09" db="EMBL/GenBank/DDBJ databases">
        <title>Complete sequence of Algoriphagus sp. M8-2.</title>
        <authorList>
            <person name="Shintani M."/>
        </authorList>
    </citation>
    <scope>NUCLEOTIDE SEQUENCE [LARGE SCALE GENOMIC DNA]</scope>
    <source>
        <strain evidence="2">M8-2</strain>
    </source>
</reference>